<feature type="transmembrane region" description="Helical" evidence="8">
    <location>
        <begin position="456"/>
        <end position="474"/>
    </location>
</feature>
<evidence type="ECO:0000256" key="2">
    <source>
        <dbReference type="ARBA" id="ARBA00010323"/>
    </source>
</evidence>
<feature type="transmembrane region" description="Helical" evidence="8">
    <location>
        <begin position="425"/>
        <end position="444"/>
    </location>
</feature>
<keyword evidence="4 8" id="KW-0812">Transmembrane</keyword>
<name>A0A3E3HZD4_9FIRM</name>
<evidence type="ECO:0000256" key="1">
    <source>
        <dbReference type="ARBA" id="ARBA00004651"/>
    </source>
</evidence>
<dbReference type="InterPro" id="IPR051085">
    <property type="entry name" value="MB_O-acyltransferase"/>
</dbReference>
<keyword evidence="3 7" id="KW-1003">Cell membrane</keyword>
<dbReference type="EMBL" id="QVLV01000017">
    <property type="protein sequence ID" value="RGE57165.1"/>
    <property type="molecule type" value="Genomic_DNA"/>
</dbReference>
<evidence type="ECO:0000313" key="10">
    <source>
        <dbReference type="Proteomes" id="UP000260812"/>
    </source>
</evidence>
<evidence type="ECO:0000313" key="9">
    <source>
        <dbReference type="EMBL" id="RGE57165.1"/>
    </source>
</evidence>
<gene>
    <name evidence="9" type="ORF">DXC51_20245</name>
</gene>
<protein>
    <submittedName>
        <fullName evidence="9">MBOAT family protein</fullName>
    </submittedName>
</protein>
<organism evidence="9 10">
    <name type="scientific">Eisenbergiella massiliensis</name>
    <dbReference type="NCBI Taxonomy" id="1720294"/>
    <lineage>
        <taxon>Bacteria</taxon>
        <taxon>Bacillati</taxon>
        <taxon>Bacillota</taxon>
        <taxon>Clostridia</taxon>
        <taxon>Lachnospirales</taxon>
        <taxon>Lachnospiraceae</taxon>
        <taxon>Eisenbergiella</taxon>
    </lineage>
</organism>
<feature type="transmembrane region" description="Helical" evidence="8">
    <location>
        <begin position="362"/>
        <end position="385"/>
    </location>
</feature>
<dbReference type="InterPro" id="IPR028362">
    <property type="entry name" value="AlgI"/>
</dbReference>
<dbReference type="Pfam" id="PF03062">
    <property type="entry name" value="MBOAT"/>
    <property type="match status" value="1"/>
</dbReference>
<dbReference type="PANTHER" id="PTHR13285">
    <property type="entry name" value="ACYLTRANSFERASE"/>
    <property type="match status" value="1"/>
</dbReference>
<keyword evidence="6 7" id="KW-0472">Membrane</keyword>
<feature type="transmembrane region" description="Helical" evidence="8">
    <location>
        <begin position="43"/>
        <end position="64"/>
    </location>
</feature>
<dbReference type="InterPro" id="IPR004299">
    <property type="entry name" value="MBOAT_fam"/>
</dbReference>
<keyword evidence="7" id="KW-0012">Acyltransferase</keyword>
<dbReference type="InterPro" id="IPR024194">
    <property type="entry name" value="Ac/AlaTfrase_AlgI/DltB"/>
</dbReference>
<dbReference type="PANTHER" id="PTHR13285:SF18">
    <property type="entry name" value="PROTEIN-CYSTEINE N-PALMITOYLTRANSFERASE RASP"/>
    <property type="match status" value="1"/>
</dbReference>
<dbReference type="GO" id="GO:0016746">
    <property type="term" value="F:acyltransferase activity"/>
    <property type="evidence" value="ECO:0007669"/>
    <property type="project" value="UniProtKB-KW"/>
</dbReference>
<dbReference type="GO" id="GO:0005886">
    <property type="term" value="C:plasma membrane"/>
    <property type="evidence" value="ECO:0007669"/>
    <property type="project" value="UniProtKB-SubCell"/>
</dbReference>
<feature type="transmembrane region" description="Helical" evidence="8">
    <location>
        <begin position="76"/>
        <end position="95"/>
    </location>
</feature>
<comment type="similarity">
    <text evidence="2 7">Belongs to the membrane-bound acyltransferase family.</text>
</comment>
<evidence type="ECO:0000256" key="7">
    <source>
        <dbReference type="PIRNR" id="PIRNR016636"/>
    </source>
</evidence>
<sequence>MLFNSFSYALFLPIVFILYWIMPQKFRWIILLLSSYYFYISWGPQYVAVILLTTLVSYAAALLMEGRHNGTLYSRTLLTVSVIICIAILFFFKYFNFFTENIALLFQKISIPIQPFTLKLALPIGISFYIFQVISYLVDVYRGDIHAEKHLGIYAVYISFFPKVMQGPIERGKKLLPQLHSRHTFQYGQASYGLKQMAWGYFKKLVLADSLSVYVNQVYNDLPSYKGLSLILATFFFAIQLYCDFSGYTDIALGSAKILGINLTQNFKAPYFASSIKDFWGRWHISLSSWLRDYIYIPLGGNRVGKVRHSLNILITFLVSGLWHGASWNYVLWGGLHGVFQIIEGFFPWNSKKSPFQRNKHYHFLLCLITVPCTFLLVCFAWIFFRAVTIQDAFYVISNMFDGITQFPTYIQDCALQMGLTFSHLSYNCLPLVLLFLYDLASLKTDVITFISRQRFFIRWPVYLFLLLVILLFSEKGVSTEFIYMQF</sequence>
<keyword evidence="7" id="KW-0808">Transferase</keyword>
<comment type="subcellular location">
    <subcellularLocation>
        <location evidence="1">Cell membrane</location>
        <topology evidence="1">Multi-pass membrane protein</topology>
    </subcellularLocation>
</comment>
<keyword evidence="5 8" id="KW-1133">Transmembrane helix</keyword>
<accession>A0A3E3HZD4</accession>
<evidence type="ECO:0000256" key="6">
    <source>
        <dbReference type="ARBA" id="ARBA00023136"/>
    </source>
</evidence>
<dbReference type="GO" id="GO:0042121">
    <property type="term" value="P:alginic acid biosynthetic process"/>
    <property type="evidence" value="ECO:0007669"/>
    <property type="project" value="InterPro"/>
</dbReference>
<feature type="transmembrane region" description="Helical" evidence="8">
    <location>
        <begin position="116"/>
        <end position="138"/>
    </location>
</feature>
<dbReference type="AlphaFoldDB" id="A0A3E3HZD4"/>
<comment type="caution">
    <text evidence="9">The sequence shown here is derived from an EMBL/GenBank/DDBJ whole genome shotgun (WGS) entry which is preliminary data.</text>
</comment>
<evidence type="ECO:0000256" key="4">
    <source>
        <dbReference type="ARBA" id="ARBA00022692"/>
    </source>
</evidence>
<evidence type="ECO:0000256" key="8">
    <source>
        <dbReference type="SAM" id="Phobius"/>
    </source>
</evidence>
<dbReference type="Proteomes" id="UP000260812">
    <property type="component" value="Unassembled WGS sequence"/>
</dbReference>
<dbReference type="PIRSF" id="PIRSF500217">
    <property type="entry name" value="AlgI"/>
    <property type="match status" value="1"/>
</dbReference>
<keyword evidence="10" id="KW-1185">Reference proteome</keyword>
<proteinExistence type="inferred from homology"/>
<feature type="transmembrane region" description="Helical" evidence="8">
    <location>
        <begin position="6"/>
        <end position="22"/>
    </location>
</feature>
<reference evidence="9" key="1">
    <citation type="submission" date="2018-08" db="EMBL/GenBank/DDBJ databases">
        <title>A genome reference for cultivated species of the human gut microbiota.</title>
        <authorList>
            <person name="Zou Y."/>
            <person name="Xue W."/>
            <person name="Luo G."/>
        </authorList>
    </citation>
    <scope>NUCLEOTIDE SEQUENCE [LARGE SCALE GENOMIC DNA]</scope>
    <source>
        <strain evidence="9">TF05-5AC</strain>
    </source>
</reference>
<evidence type="ECO:0000256" key="3">
    <source>
        <dbReference type="ARBA" id="ARBA00022475"/>
    </source>
</evidence>
<dbReference type="PIRSF" id="PIRSF016636">
    <property type="entry name" value="AlgI_DltB"/>
    <property type="match status" value="1"/>
</dbReference>
<evidence type="ECO:0000256" key="5">
    <source>
        <dbReference type="ARBA" id="ARBA00022989"/>
    </source>
</evidence>